<evidence type="ECO:0000256" key="4">
    <source>
        <dbReference type="ARBA" id="ARBA00022729"/>
    </source>
</evidence>
<evidence type="ECO:0000313" key="8">
    <source>
        <dbReference type="EMBL" id="MBZ6150622.1"/>
    </source>
</evidence>
<dbReference type="PANTHER" id="PTHR30532:SF25">
    <property type="entry name" value="IRON(III) DICITRATE-BINDING PERIPLASMIC PROTEIN"/>
    <property type="match status" value="1"/>
</dbReference>
<evidence type="ECO:0000259" key="7">
    <source>
        <dbReference type="PROSITE" id="PS50983"/>
    </source>
</evidence>
<proteinExistence type="inferred from homology"/>
<reference evidence="8 9" key="1">
    <citation type="submission" date="2021-06" db="EMBL/GenBank/DDBJ databases">
        <title>Ecological speciation of a Streptomyces species isolated from different habitats and geographic origins.</title>
        <authorList>
            <person name="Wang J."/>
        </authorList>
    </citation>
    <scope>NUCLEOTIDE SEQUENCE [LARGE SCALE GENOMIC DNA]</scope>
    <source>
        <strain evidence="8 9">FXJ8.012</strain>
    </source>
</reference>
<organism evidence="8 9">
    <name type="scientific">Streptomyces olivaceus</name>
    <dbReference type="NCBI Taxonomy" id="47716"/>
    <lineage>
        <taxon>Bacteria</taxon>
        <taxon>Bacillati</taxon>
        <taxon>Actinomycetota</taxon>
        <taxon>Actinomycetes</taxon>
        <taxon>Kitasatosporales</taxon>
        <taxon>Streptomycetaceae</taxon>
        <taxon>Streptomyces</taxon>
    </lineage>
</organism>
<comment type="subcellular location">
    <subcellularLocation>
        <location evidence="1">Cell envelope</location>
    </subcellularLocation>
</comment>
<evidence type="ECO:0000256" key="2">
    <source>
        <dbReference type="ARBA" id="ARBA00008814"/>
    </source>
</evidence>
<feature type="domain" description="Fe/B12 periplasmic-binding" evidence="7">
    <location>
        <begin position="60"/>
        <end position="336"/>
    </location>
</feature>
<comment type="similarity">
    <text evidence="2">Belongs to the bacterial solute-binding protein 8 family.</text>
</comment>
<dbReference type="PROSITE" id="PS50983">
    <property type="entry name" value="FE_B12_PBP"/>
    <property type="match status" value="1"/>
</dbReference>
<evidence type="ECO:0000256" key="6">
    <source>
        <dbReference type="SAM" id="SignalP"/>
    </source>
</evidence>
<dbReference type="Gene3D" id="3.40.50.1980">
    <property type="entry name" value="Nitrogenase molybdenum iron protein domain"/>
    <property type="match status" value="2"/>
</dbReference>
<dbReference type="RefSeq" id="WP_224286230.1">
    <property type="nucleotide sequence ID" value="NZ_JAHSST010000002.1"/>
</dbReference>
<evidence type="ECO:0000256" key="5">
    <source>
        <dbReference type="SAM" id="MobiDB-lite"/>
    </source>
</evidence>
<dbReference type="Proteomes" id="UP000758701">
    <property type="component" value="Unassembled WGS sequence"/>
</dbReference>
<feature type="region of interest" description="Disordered" evidence="5">
    <location>
        <begin position="23"/>
        <end position="50"/>
    </location>
</feature>
<dbReference type="SUPFAM" id="SSF53807">
    <property type="entry name" value="Helical backbone' metal receptor"/>
    <property type="match status" value="1"/>
</dbReference>
<feature type="chain" id="PRO_5045718956" evidence="6">
    <location>
        <begin position="27"/>
        <end position="336"/>
    </location>
</feature>
<name>A0ABS7VY30_STROV</name>
<keyword evidence="3" id="KW-0813">Transport</keyword>
<evidence type="ECO:0000313" key="9">
    <source>
        <dbReference type="Proteomes" id="UP000758701"/>
    </source>
</evidence>
<dbReference type="EMBL" id="JAHSTP010000002">
    <property type="protein sequence ID" value="MBZ6150622.1"/>
    <property type="molecule type" value="Genomic_DNA"/>
</dbReference>
<dbReference type="InterPro" id="IPR002491">
    <property type="entry name" value="ABC_transptr_periplasmic_BD"/>
</dbReference>
<feature type="signal peptide" evidence="6">
    <location>
        <begin position="1"/>
        <end position="26"/>
    </location>
</feature>
<dbReference type="PROSITE" id="PS51257">
    <property type="entry name" value="PROKAR_LIPOPROTEIN"/>
    <property type="match status" value="1"/>
</dbReference>
<dbReference type="InterPro" id="IPR051313">
    <property type="entry name" value="Bact_iron-sidero_bind"/>
</dbReference>
<evidence type="ECO:0000256" key="1">
    <source>
        <dbReference type="ARBA" id="ARBA00004196"/>
    </source>
</evidence>
<keyword evidence="9" id="KW-1185">Reference proteome</keyword>
<dbReference type="Pfam" id="PF01497">
    <property type="entry name" value="Peripla_BP_2"/>
    <property type="match status" value="1"/>
</dbReference>
<dbReference type="PANTHER" id="PTHR30532">
    <property type="entry name" value="IRON III DICITRATE-BINDING PERIPLASMIC PROTEIN"/>
    <property type="match status" value="1"/>
</dbReference>
<gene>
    <name evidence="8" type="ORF">KVH32_05480</name>
</gene>
<evidence type="ECO:0000256" key="3">
    <source>
        <dbReference type="ARBA" id="ARBA00022448"/>
    </source>
</evidence>
<protein>
    <submittedName>
        <fullName evidence="8">ABC transporter substrate-binding protein</fullName>
    </submittedName>
</protein>
<keyword evidence="4 6" id="KW-0732">Signal</keyword>
<accession>A0ABS7VY30</accession>
<feature type="compositionally biased region" description="Basic and acidic residues" evidence="5">
    <location>
        <begin position="34"/>
        <end position="50"/>
    </location>
</feature>
<feature type="compositionally biased region" description="Low complexity" evidence="5">
    <location>
        <begin position="23"/>
        <end position="33"/>
    </location>
</feature>
<comment type="caution">
    <text evidence="8">The sequence shown here is derived from an EMBL/GenBank/DDBJ whole genome shotgun (WGS) entry which is preliminary data.</text>
</comment>
<sequence>MFARRIPGLAGAVALAVALTSCGSSDSDSPAGDASDKSGQKTREFTVGDEKVSIPADPERVVATGYAVPTLIQADAPLVGISSWKRGEPMMDGEEKAAYDELPKVAGELASETNYEAIAEAEPDLIVLGVPVPVLGDIDMDRLKSIAPVVAVGPMVPSEWREVSRKHADAAGVLATYEKAEDAYDAKAAELKKKYADALDGLKFGHVGSYGDTSKGTFQREFNGSWGTNAAQDVGADYVGKPKEPGPGSKSVSEYPSLEELSDSLGASDVITYSVNTDGSVPDAVQAVLDSKLWKNLPAVKNRRALPVAFTEAATYGDAMKTLDAIDKSFAPLLDK</sequence>